<feature type="compositionally biased region" description="Basic and acidic residues" evidence="2">
    <location>
        <begin position="59"/>
        <end position="76"/>
    </location>
</feature>
<dbReference type="EMBL" id="CAMPGE010018275">
    <property type="protein sequence ID" value="CAI2376709.1"/>
    <property type="molecule type" value="Genomic_DNA"/>
</dbReference>
<protein>
    <submittedName>
        <fullName evidence="3">Uncharacterized protein</fullName>
    </submittedName>
</protein>
<dbReference type="Proteomes" id="UP001295684">
    <property type="component" value="Unassembled WGS sequence"/>
</dbReference>
<keyword evidence="1" id="KW-0175">Coiled coil</keyword>
<dbReference type="AlphaFoldDB" id="A0AAD1XQ08"/>
<feature type="region of interest" description="Disordered" evidence="2">
    <location>
        <begin position="1"/>
        <end position="22"/>
    </location>
</feature>
<accession>A0AAD1XQ08</accession>
<proteinExistence type="predicted"/>
<evidence type="ECO:0000256" key="1">
    <source>
        <dbReference type="SAM" id="Coils"/>
    </source>
</evidence>
<comment type="caution">
    <text evidence="3">The sequence shown here is derived from an EMBL/GenBank/DDBJ whole genome shotgun (WGS) entry which is preliminary data.</text>
</comment>
<evidence type="ECO:0000313" key="4">
    <source>
        <dbReference type="Proteomes" id="UP001295684"/>
    </source>
</evidence>
<feature type="region of interest" description="Disordered" evidence="2">
    <location>
        <begin position="34"/>
        <end position="111"/>
    </location>
</feature>
<gene>
    <name evidence="3" type="ORF">ECRASSUSDP1_LOCUS18082</name>
</gene>
<feature type="compositionally biased region" description="Acidic residues" evidence="2">
    <location>
        <begin position="89"/>
        <end position="98"/>
    </location>
</feature>
<reference evidence="3" key="1">
    <citation type="submission" date="2023-07" db="EMBL/GenBank/DDBJ databases">
        <authorList>
            <consortium name="AG Swart"/>
            <person name="Singh M."/>
            <person name="Singh A."/>
            <person name="Seah K."/>
            <person name="Emmerich C."/>
        </authorList>
    </citation>
    <scope>NUCLEOTIDE SEQUENCE</scope>
    <source>
        <strain evidence="3">DP1</strain>
    </source>
</reference>
<sequence length="282" mass="33132">MDLNEIEEESVKQMFETPNHGKIADMIKQIELSDGADFTDLEQSPEENKSSHSSQFPEVIEHHESVRKSEHTEHPIQKRLFNMSSSSSEDPEVSEPEEACGSSDSPVCERSEPTRLHALVNKINISEEEIDKELQRYETKQKVKKIIESQKQYKKDQEFVEKNHDIKCLNKYLQQQQTQINEQNETIAKLREELLRKQRLCRTGKGEPQLLLENHSENSRMSEREVYLTLKNRKLKATLKEAKEELERMKQDVQANNDIHKLKEEINVLLKYVQKHKLMEPK</sequence>
<feature type="coiled-coil region" evidence="1">
    <location>
        <begin position="166"/>
        <end position="200"/>
    </location>
</feature>
<keyword evidence="4" id="KW-1185">Reference proteome</keyword>
<evidence type="ECO:0000256" key="2">
    <source>
        <dbReference type="SAM" id="MobiDB-lite"/>
    </source>
</evidence>
<organism evidence="3 4">
    <name type="scientific">Euplotes crassus</name>
    <dbReference type="NCBI Taxonomy" id="5936"/>
    <lineage>
        <taxon>Eukaryota</taxon>
        <taxon>Sar</taxon>
        <taxon>Alveolata</taxon>
        <taxon>Ciliophora</taxon>
        <taxon>Intramacronucleata</taxon>
        <taxon>Spirotrichea</taxon>
        <taxon>Hypotrichia</taxon>
        <taxon>Euplotida</taxon>
        <taxon>Euplotidae</taxon>
        <taxon>Moneuplotes</taxon>
    </lineage>
</organism>
<name>A0AAD1XQ08_EUPCR</name>
<evidence type="ECO:0000313" key="3">
    <source>
        <dbReference type="EMBL" id="CAI2376709.1"/>
    </source>
</evidence>
<feature type="coiled-coil region" evidence="1">
    <location>
        <begin position="232"/>
        <end position="263"/>
    </location>
</feature>